<dbReference type="InterPro" id="IPR007452">
    <property type="entry name" value="TamB_C"/>
</dbReference>
<dbReference type="EMBL" id="VGLS01000837">
    <property type="protein sequence ID" value="MBM3226239.1"/>
    <property type="molecule type" value="Genomic_DNA"/>
</dbReference>
<organism evidence="6 7">
    <name type="scientific">Tectimicrobiota bacterium</name>
    <dbReference type="NCBI Taxonomy" id="2528274"/>
    <lineage>
        <taxon>Bacteria</taxon>
        <taxon>Pseudomonadati</taxon>
        <taxon>Nitrospinota/Tectimicrobiota group</taxon>
        <taxon>Candidatus Tectimicrobiota</taxon>
    </lineage>
</organism>
<sequence>SPGLLDLRLQAPAFDLARLATMTPAVSQSAGVLDLDLHLAGTQHKPQVRGHLTIQDGALQLAATGERYQDMQIRVLLENDRIEIAQGQIGSRTGPLQIAGYVQHTDLALRHVDLTVRAQQFTAMHTPAIEAVIATDMHLRGSQEALLLDGTLSVPRARVLLKNLPGSGPKVVEPWELTVPGVYGRRRQGTAPPPGTPAAQTAAPDLLSALQARLTLEIPKNVWVQGPGTAAEMRGNVQVTKNRLEPFILSGTVETVRGFASFYGKKFTLTQGQVTFTGSPEINPLLDVTVTRKVSDYLVAIHAGGKALQPEIAMSSTPPLEQVDILSLLVVGKTTDKLTNAEQGSLSKQAQSLAGGALAGQLESAAGEALGLDTVEISTESAKVGRYITQDLFLSYERGLGSKDQGNTVGVEYSLSRRLKFKGSSSNTGETALDVFWRFDY</sequence>
<keyword evidence="2" id="KW-0812">Transmembrane</keyword>
<keyword evidence="4" id="KW-0472">Membrane</keyword>
<dbReference type="PANTHER" id="PTHR36985">
    <property type="entry name" value="TRANSLOCATION AND ASSEMBLY MODULE SUBUNIT TAMB"/>
    <property type="match status" value="1"/>
</dbReference>
<feature type="domain" description="Translocation and assembly module TamB C-terminal" evidence="5">
    <location>
        <begin position="92"/>
        <end position="441"/>
    </location>
</feature>
<dbReference type="Pfam" id="PF04357">
    <property type="entry name" value="TamB"/>
    <property type="match status" value="1"/>
</dbReference>
<evidence type="ECO:0000256" key="4">
    <source>
        <dbReference type="ARBA" id="ARBA00023136"/>
    </source>
</evidence>
<evidence type="ECO:0000313" key="6">
    <source>
        <dbReference type="EMBL" id="MBM3226239.1"/>
    </source>
</evidence>
<dbReference type="AlphaFoldDB" id="A0A937W6A9"/>
<keyword evidence="3" id="KW-1133">Transmembrane helix</keyword>
<dbReference type="GO" id="GO:0009306">
    <property type="term" value="P:protein secretion"/>
    <property type="evidence" value="ECO:0007669"/>
    <property type="project" value="InterPro"/>
</dbReference>
<accession>A0A937W6A9</accession>
<evidence type="ECO:0000256" key="3">
    <source>
        <dbReference type="ARBA" id="ARBA00022989"/>
    </source>
</evidence>
<evidence type="ECO:0000256" key="1">
    <source>
        <dbReference type="ARBA" id="ARBA00004167"/>
    </source>
</evidence>
<dbReference type="Proteomes" id="UP000712673">
    <property type="component" value="Unassembled WGS sequence"/>
</dbReference>
<comment type="caution">
    <text evidence="6">The sequence shown here is derived from an EMBL/GenBank/DDBJ whole genome shotgun (WGS) entry which is preliminary data.</text>
</comment>
<evidence type="ECO:0000256" key="2">
    <source>
        <dbReference type="ARBA" id="ARBA00022692"/>
    </source>
</evidence>
<proteinExistence type="predicted"/>
<dbReference type="PANTHER" id="PTHR36985:SF1">
    <property type="entry name" value="TRANSLOCATION AND ASSEMBLY MODULE SUBUNIT TAMB"/>
    <property type="match status" value="1"/>
</dbReference>
<evidence type="ECO:0000313" key="7">
    <source>
        <dbReference type="Proteomes" id="UP000712673"/>
    </source>
</evidence>
<comment type="subcellular location">
    <subcellularLocation>
        <location evidence="1">Membrane</location>
        <topology evidence="1">Single-pass membrane protein</topology>
    </subcellularLocation>
</comment>
<dbReference type="GO" id="GO:0097347">
    <property type="term" value="C:TAM protein secretion complex"/>
    <property type="evidence" value="ECO:0007669"/>
    <property type="project" value="TreeGrafter"/>
</dbReference>
<gene>
    <name evidence="6" type="ORF">FJZ47_20945</name>
</gene>
<feature type="non-terminal residue" evidence="6">
    <location>
        <position position="1"/>
    </location>
</feature>
<dbReference type="GO" id="GO:0005886">
    <property type="term" value="C:plasma membrane"/>
    <property type="evidence" value="ECO:0007669"/>
    <property type="project" value="InterPro"/>
</dbReference>
<protein>
    <submittedName>
        <fullName evidence="6">Translocation/assembly module TamB</fullName>
    </submittedName>
</protein>
<reference evidence="6" key="1">
    <citation type="submission" date="2019-03" db="EMBL/GenBank/DDBJ databases">
        <title>Lake Tanganyika Metagenome-Assembled Genomes (MAGs).</title>
        <authorList>
            <person name="Tran P."/>
        </authorList>
    </citation>
    <scope>NUCLEOTIDE SEQUENCE</scope>
    <source>
        <strain evidence="6">K_DeepCast_65m_m2_066</strain>
    </source>
</reference>
<name>A0A937W6A9_UNCTE</name>
<evidence type="ECO:0000259" key="5">
    <source>
        <dbReference type="Pfam" id="PF04357"/>
    </source>
</evidence>